<evidence type="ECO:0000256" key="3">
    <source>
        <dbReference type="ARBA" id="ARBA00022519"/>
    </source>
</evidence>
<dbReference type="AlphaFoldDB" id="A0A853GRZ2"/>
<dbReference type="InterPro" id="IPR004960">
    <property type="entry name" value="LipA_acyltrans"/>
</dbReference>
<evidence type="ECO:0000256" key="1">
    <source>
        <dbReference type="ARBA" id="ARBA00004533"/>
    </source>
</evidence>
<comment type="subcellular location">
    <subcellularLocation>
        <location evidence="1">Cell inner membrane</location>
    </subcellularLocation>
</comment>
<proteinExistence type="predicted"/>
<organism evidence="7 8">
    <name type="scientific">Pollutimonas harenae</name>
    <dbReference type="NCBI Taxonomy" id="657015"/>
    <lineage>
        <taxon>Bacteria</taxon>
        <taxon>Pseudomonadati</taxon>
        <taxon>Pseudomonadota</taxon>
        <taxon>Betaproteobacteria</taxon>
        <taxon>Burkholderiales</taxon>
        <taxon>Alcaligenaceae</taxon>
        <taxon>Pollutimonas</taxon>
    </lineage>
</organism>
<keyword evidence="3" id="KW-0997">Cell inner membrane</keyword>
<evidence type="ECO:0000256" key="6">
    <source>
        <dbReference type="ARBA" id="ARBA00023315"/>
    </source>
</evidence>
<evidence type="ECO:0000256" key="4">
    <source>
        <dbReference type="ARBA" id="ARBA00022679"/>
    </source>
</evidence>
<dbReference type="CDD" id="cd07984">
    <property type="entry name" value="LPLAT_LABLAT-like"/>
    <property type="match status" value="1"/>
</dbReference>
<keyword evidence="6 7" id="KW-0012">Acyltransferase</keyword>
<evidence type="ECO:0000256" key="5">
    <source>
        <dbReference type="ARBA" id="ARBA00023136"/>
    </source>
</evidence>
<protein>
    <submittedName>
        <fullName evidence="7">Lysophospholipid acyltransferase family protein</fullName>
    </submittedName>
</protein>
<evidence type="ECO:0000313" key="8">
    <source>
        <dbReference type="Proteomes" id="UP000554144"/>
    </source>
</evidence>
<dbReference type="NCBIfam" id="NF006487">
    <property type="entry name" value="PRK08905.1"/>
    <property type="match status" value="1"/>
</dbReference>
<evidence type="ECO:0000313" key="7">
    <source>
        <dbReference type="EMBL" id="NYT84927.1"/>
    </source>
</evidence>
<dbReference type="Proteomes" id="UP000554144">
    <property type="component" value="Unassembled WGS sequence"/>
</dbReference>
<dbReference type="Pfam" id="PF03279">
    <property type="entry name" value="Lip_A_acyltrans"/>
    <property type="match status" value="1"/>
</dbReference>
<dbReference type="GO" id="GO:0009247">
    <property type="term" value="P:glycolipid biosynthetic process"/>
    <property type="evidence" value="ECO:0007669"/>
    <property type="project" value="UniProtKB-ARBA"/>
</dbReference>
<dbReference type="PANTHER" id="PTHR30606">
    <property type="entry name" value="LIPID A BIOSYNTHESIS LAUROYL ACYLTRANSFERASE"/>
    <property type="match status" value="1"/>
</dbReference>
<name>A0A853GRZ2_9BURK</name>
<evidence type="ECO:0000256" key="2">
    <source>
        <dbReference type="ARBA" id="ARBA00022475"/>
    </source>
</evidence>
<dbReference type="OrthoDB" id="8524027at2"/>
<keyword evidence="8" id="KW-1185">Reference proteome</keyword>
<reference evidence="7 8" key="1">
    <citation type="submission" date="2020-07" db="EMBL/GenBank/DDBJ databases">
        <title>Taxonomic revisions and descriptions of new bacterial species based on genomic comparisons in the high-G+C-content subgroup of the family Alcaligenaceae.</title>
        <authorList>
            <person name="Szabo A."/>
            <person name="Felfoldi T."/>
        </authorList>
    </citation>
    <scope>NUCLEOTIDE SEQUENCE [LARGE SCALE GENOMIC DNA]</scope>
    <source>
        <strain evidence="7 8">DSM 25667</strain>
    </source>
</reference>
<keyword evidence="2" id="KW-1003">Cell membrane</keyword>
<dbReference type="PIRSF" id="PIRSF026649">
    <property type="entry name" value="MsbB"/>
    <property type="match status" value="1"/>
</dbReference>
<dbReference type="EMBL" id="JACCEV010000001">
    <property type="protein sequence ID" value="NYT84927.1"/>
    <property type="molecule type" value="Genomic_DNA"/>
</dbReference>
<comment type="caution">
    <text evidence="7">The sequence shown here is derived from an EMBL/GenBank/DDBJ whole genome shotgun (WGS) entry which is preliminary data.</text>
</comment>
<dbReference type="GO" id="GO:0016746">
    <property type="term" value="F:acyltransferase activity"/>
    <property type="evidence" value="ECO:0007669"/>
    <property type="project" value="UniProtKB-KW"/>
</dbReference>
<dbReference type="GO" id="GO:0005886">
    <property type="term" value="C:plasma membrane"/>
    <property type="evidence" value="ECO:0007669"/>
    <property type="project" value="UniProtKB-SubCell"/>
</dbReference>
<keyword evidence="4 7" id="KW-0808">Transferase</keyword>
<accession>A0A853GRZ2</accession>
<gene>
    <name evidence="7" type="ORF">H0A62_04850</name>
</gene>
<dbReference type="PANTHER" id="PTHR30606:SF10">
    <property type="entry name" value="PHOSPHATIDYLINOSITOL MANNOSIDE ACYLTRANSFERASE"/>
    <property type="match status" value="1"/>
</dbReference>
<dbReference type="RefSeq" id="WP_130037704.1">
    <property type="nucleotide sequence ID" value="NZ_JACCEV010000001.1"/>
</dbReference>
<keyword evidence="5" id="KW-0472">Membrane</keyword>
<sequence>MLLALFRFLAWLPLPVLHGVGRLSGVIIYLCPGSYRRRLQNNARQAGYPDAGFARRAAAETGAMIMETPKVWLHTRQCLEKTHSDDDGVVRAALTEGRGILYLTPHLGCFEITARYLLQHGPITVMYRPPRQAFLEPVMEQARNMSGLKAVPATLQGVREFVRALKRGEAVGMLPDQVPGSGDGVWAPFFGKQALTMTLAGRLARQTGVAVILTAGERLSSGKGWRIHYVRLPEPLPADPQALATAINSAMEQLIRRFPQQYLWSYNRYKIPKDAPPRPADTLS</sequence>